<comment type="similarity">
    <text evidence="1">Belongs to the LysR transcriptional regulatory family.</text>
</comment>
<dbReference type="EMBL" id="CP049257">
    <property type="protein sequence ID" value="QIG42743.1"/>
    <property type="molecule type" value="Genomic_DNA"/>
</dbReference>
<dbReference type="GO" id="GO:0003677">
    <property type="term" value="F:DNA binding"/>
    <property type="evidence" value="ECO:0007669"/>
    <property type="project" value="UniProtKB-KW"/>
</dbReference>
<dbReference type="Proteomes" id="UP000502996">
    <property type="component" value="Chromosome"/>
</dbReference>
<dbReference type="FunFam" id="1.10.10.10:FF:000001">
    <property type="entry name" value="LysR family transcriptional regulator"/>
    <property type="match status" value="1"/>
</dbReference>
<accession>A0A6G6WC67</accession>
<dbReference type="Pfam" id="PF00126">
    <property type="entry name" value="HTH_1"/>
    <property type="match status" value="1"/>
</dbReference>
<dbReference type="InterPro" id="IPR036388">
    <property type="entry name" value="WH-like_DNA-bd_sf"/>
</dbReference>
<dbReference type="InterPro" id="IPR005119">
    <property type="entry name" value="LysR_subst-bd"/>
</dbReference>
<dbReference type="AlphaFoldDB" id="A0A6G6WC67"/>
<feature type="domain" description="HTH lysR-type" evidence="5">
    <location>
        <begin position="1"/>
        <end position="58"/>
    </location>
</feature>
<reference evidence="6 7" key="1">
    <citation type="submission" date="2020-02" db="EMBL/GenBank/DDBJ databases">
        <title>Full genome sequence of Nocardioides sp. R-3366.</title>
        <authorList>
            <person name="Im W.-T."/>
        </authorList>
    </citation>
    <scope>NUCLEOTIDE SEQUENCE [LARGE SCALE GENOMIC DNA]</scope>
    <source>
        <strain evidence="6 7">R-3366</strain>
    </source>
</reference>
<evidence type="ECO:0000256" key="4">
    <source>
        <dbReference type="ARBA" id="ARBA00023163"/>
    </source>
</evidence>
<sequence>MELHQLRYLVAVVEDGSFTAAAQRLHVSQSGVSAQVAKLEHELGQRLLERGPRSLALTAAGEAVLPLARAVLEGVAEIAEVSAAYAGAVRGRVRLGMVRGCSIPPFLDALAAFRREHPGVELALAEDDSEVLQRHVLGGELDLALVGWAGDVLEGLSATVVVDEPVAAVVPDGHRLAGHRTVRWRDLEGETLLGLVRGTGVRAAVDLSGLERPVDLEASSPETLLGLTRRGAGVALLSPSMVRGEDGVHALVVADAEVTATLGLVAREGRRPAATERLLDRLVQAMT</sequence>
<dbReference type="Pfam" id="PF03466">
    <property type="entry name" value="LysR_substrate"/>
    <property type="match status" value="1"/>
</dbReference>
<evidence type="ECO:0000256" key="2">
    <source>
        <dbReference type="ARBA" id="ARBA00023015"/>
    </source>
</evidence>
<keyword evidence="4" id="KW-0804">Transcription</keyword>
<evidence type="ECO:0000259" key="5">
    <source>
        <dbReference type="PROSITE" id="PS50931"/>
    </source>
</evidence>
<gene>
    <name evidence="6" type="ORF">G5V58_08060</name>
</gene>
<dbReference type="Gene3D" id="1.10.10.10">
    <property type="entry name" value="Winged helix-like DNA-binding domain superfamily/Winged helix DNA-binding domain"/>
    <property type="match status" value="1"/>
</dbReference>
<dbReference type="PROSITE" id="PS50931">
    <property type="entry name" value="HTH_LYSR"/>
    <property type="match status" value="1"/>
</dbReference>
<evidence type="ECO:0000313" key="7">
    <source>
        <dbReference type="Proteomes" id="UP000502996"/>
    </source>
</evidence>
<dbReference type="InterPro" id="IPR000847">
    <property type="entry name" value="LysR_HTH_N"/>
</dbReference>
<dbReference type="InterPro" id="IPR050950">
    <property type="entry name" value="HTH-type_LysR_regulators"/>
</dbReference>
<dbReference type="GO" id="GO:0005829">
    <property type="term" value="C:cytosol"/>
    <property type="evidence" value="ECO:0007669"/>
    <property type="project" value="TreeGrafter"/>
</dbReference>
<dbReference type="PRINTS" id="PR00039">
    <property type="entry name" value="HTHLYSR"/>
</dbReference>
<dbReference type="RefSeq" id="WP_165230862.1">
    <property type="nucleotide sequence ID" value="NZ_CP049257.1"/>
</dbReference>
<dbReference type="SUPFAM" id="SSF46785">
    <property type="entry name" value="Winged helix' DNA-binding domain"/>
    <property type="match status" value="1"/>
</dbReference>
<dbReference type="KEGG" id="nano:G5V58_08060"/>
<evidence type="ECO:0000256" key="1">
    <source>
        <dbReference type="ARBA" id="ARBA00009437"/>
    </source>
</evidence>
<protein>
    <submittedName>
        <fullName evidence="6">LysR family transcriptional regulator</fullName>
    </submittedName>
</protein>
<proteinExistence type="inferred from homology"/>
<keyword evidence="7" id="KW-1185">Reference proteome</keyword>
<dbReference type="GO" id="GO:0003700">
    <property type="term" value="F:DNA-binding transcription factor activity"/>
    <property type="evidence" value="ECO:0007669"/>
    <property type="project" value="InterPro"/>
</dbReference>
<evidence type="ECO:0000256" key="3">
    <source>
        <dbReference type="ARBA" id="ARBA00023125"/>
    </source>
</evidence>
<dbReference type="InterPro" id="IPR036390">
    <property type="entry name" value="WH_DNA-bd_sf"/>
</dbReference>
<keyword evidence="2" id="KW-0805">Transcription regulation</keyword>
<name>A0A6G6WC67_9ACTN</name>
<dbReference type="SUPFAM" id="SSF53850">
    <property type="entry name" value="Periplasmic binding protein-like II"/>
    <property type="match status" value="1"/>
</dbReference>
<evidence type="ECO:0000313" key="6">
    <source>
        <dbReference type="EMBL" id="QIG42743.1"/>
    </source>
</evidence>
<dbReference type="PANTHER" id="PTHR30419">
    <property type="entry name" value="HTH-TYPE TRANSCRIPTIONAL REGULATOR YBHD"/>
    <property type="match status" value="1"/>
</dbReference>
<keyword evidence="3" id="KW-0238">DNA-binding</keyword>
<organism evidence="6 7">
    <name type="scientific">Nocardioides anomalus</name>
    <dbReference type="NCBI Taxonomy" id="2712223"/>
    <lineage>
        <taxon>Bacteria</taxon>
        <taxon>Bacillati</taxon>
        <taxon>Actinomycetota</taxon>
        <taxon>Actinomycetes</taxon>
        <taxon>Propionibacteriales</taxon>
        <taxon>Nocardioidaceae</taxon>
        <taxon>Nocardioides</taxon>
    </lineage>
</organism>
<dbReference type="Gene3D" id="3.40.190.290">
    <property type="match status" value="1"/>
</dbReference>